<dbReference type="AlphaFoldDB" id="A0A4R6RAW1"/>
<dbReference type="EMBL" id="SNXY01000009">
    <property type="protein sequence ID" value="TDP83250.1"/>
    <property type="molecule type" value="Genomic_DNA"/>
</dbReference>
<sequence>MTDAAGYLAGLALLVGAGFALVGAIGVLRFPDALTRMHAASKAGALGSGFCLAAVALHGGAFDVATRAIAAIVFFLVTAPISAHLVARATLKAGYPAILGHDAMATNREDFPANEPSPGEDKAGG</sequence>
<evidence type="ECO:0000313" key="3">
    <source>
        <dbReference type="Proteomes" id="UP000294547"/>
    </source>
</evidence>
<name>A0A4R6RAW1_9HYPH</name>
<dbReference type="PANTHER" id="PTHR34703">
    <property type="entry name" value="ANTIPORTER SUBUNIT MNHG2-RELATED"/>
    <property type="match status" value="1"/>
</dbReference>
<feature type="transmembrane region" description="Helical" evidence="1">
    <location>
        <begin position="43"/>
        <end position="62"/>
    </location>
</feature>
<keyword evidence="3" id="KW-1185">Reference proteome</keyword>
<accession>A0A4R6RAW1</accession>
<dbReference type="RefSeq" id="WP_126538033.1">
    <property type="nucleotide sequence ID" value="NZ_BSPM01000009.1"/>
</dbReference>
<dbReference type="OrthoDB" id="4427992at2"/>
<dbReference type="Pfam" id="PF03334">
    <property type="entry name" value="PhaG_MnhG_YufB"/>
    <property type="match status" value="1"/>
</dbReference>
<keyword evidence="1" id="KW-0812">Transmembrane</keyword>
<organism evidence="2 3">
    <name type="scientific">Oharaeibacter diazotrophicus</name>
    <dbReference type="NCBI Taxonomy" id="1920512"/>
    <lineage>
        <taxon>Bacteria</taxon>
        <taxon>Pseudomonadati</taxon>
        <taxon>Pseudomonadota</taxon>
        <taxon>Alphaproteobacteria</taxon>
        <taxon>Hyphomicrobiales</taxon>
        <taxon>Pleomorphomonadaceae</taxon>
        <taxon>Oharaeibacter</taxon>
    </lineage>
</organism>
<proteinExistence type="predicted"/>
<comment type="caution">
    <text evidence="2">The sequence shown here is derived from an EMBL/GenBank/DDBJ whole genome shotgun (WGS) entry which is preliminary data.</text>
</comment>
<reference evidence="2 3" key="1">
    <citation type="submission" date="2019-03" db="EMBL/GenBank/DDBJ databases">
        <title>Genomic Encyclopedia of Type Strains, Phase IV (KMG-IV): sequencing the most valuable type-strain genomes for metagenomic binning, comparative biology and taxonomic classification.</title>
        <authorList>
            <person name="Goeker M."/>
        </authorList>
    </citation>
    <scope>NUCLEOTIDE SEQUENCE [LARGE SCALE GENOMIC DNA]</scope>
    <source>
        <strain evidence="2 3">DSM 102969</strain>
    </source>
</reference>
<keyword evidence="1" id="KW-1133">Transmembrane helix</keyword>
<dbReference type="InterPro" id="IPR005133">
    <property type="entry name" value="PhaG_MnhG_YufB"/>
</dbReference>
<evidence type="ECO:0000313" key="2">
    <source>
        <dbReference type="EMBL" id="TDP83250.1"/>
    </source>
</evidence>
<dbReference type="Proteomes" id="UP000294547">
    <property type="component" value="Unassembled WGS sequence"/>
</dbReference>
<dbReference type="GO" id="GO:0015385">
    <property type="term" value="F:sodium:proton antiporter activity"/>
    <property type="evidence" value="ECO:0007669"/>
    <property type="project" value="TreeGrafter"/>
</dbReference>
<dbReference type="PANTHER" id="PTHR34703:SF1">
    <property type="entry name" value="ANTIPORTER SUBUNIT MNHG2-RELATED"/>
    <property type="match status" value="1"/>
</dbReference>
<evidence type="ECO:0000256" key="1">
    <source>
        <dbReference type="SAM" id="Phobius"/>
    </source>
</evidence>
<dbReference type="NCBIfam" id="TIGR01300">
    <property type="entry name" value="CPA3_mnhG_phaG"/>
    <property type="match status" value="1"/>
</dbReference>
<feature type="transmembrane region" description="Helical" evidence="1">
    <location>
        <begin position="6"/>
        <end position="31"/>
    </location>
</feature>
<keyword evidence="1" id="KW-0472">Membrane</keyword>
<protein>
    <submittedName>
        <fullName evidence="2">Multicomponent Na+:H+ antiporter subunit G</fullName>
    </submittedName>
</protein>
<gene>
    <name evidence="2" type="ORF">EDD54_3209</name>
</gene>
<feature type="transmembrane region" description="Helical" evidence="1">
    <location>
        <begin position="68"/>
        <end position="87"/>
    </location>
</feature>